<dbReference type="Pfam" id="PF13672">
    <property type="entry name" value="PP2C_2"/>
    <property type="match status" value="1"/>
</dbReference>
<organism evidence="2 3">
    <name type="scientific">Agathobacter rectalis</name>
    <dbReference type="NCBI Taxonomy" id="39491"/>
    <lineage>
        <taxon>Bacteria</taxon>
        <taxon>Bacillati</taxon>
        <taxon>Bacillota</taxon>
        <taxon>Clostridia</taxon>
        <taxon>Lachnospirales</taxon>
        <taxon>Lachnospiraceae</taxon>
        <taxon>Agathobacter</taxon>
    </lineage>
</organism>
<dbReference type="InterPro" id="IPR001932">
    <property type="entry name" value="PPM-type_phosphatase-like_dom"/>
</dbReference>
<dbReference type="InterPro" id="IPR036457">
    <property type="entry name" value="PPM-type-like_dom_sf"/>
</dbReference>
<evidence type="ECO:0000313" key="3">
    <source>
        <dbReference type="Proteomes" id="UP000283721"/>
    </source>
</evidence>
<protein>
    <submittedName>
        <fullName evidence="2">Serine/threonine-protein phosphatase</fullName>
    </submittedName>
</protein>
<evidence type="ECO:0000259" key="1">
    <source>
        <dbReference type="PROSITE" id="PS51746"/>
    </source>
</evidence>
<dbReference type="CDD" id="cd00143">
    <property type="entry name" value="PP2Cc"/>
    <property type="match status" value="1"/>
</dbReference>
<dbReference type="GO" id="GO:0004722">
    <property type="term" value="F:protein serine/threonine phosphatase activity"/>
    <property type="evidence" value="ECO:0007669"/>
    <property type="project" value="InterPro"/>
</dbReference>
<dbReference type="EMBL" id="QSES01000024">
    <property type="protein sequence ID" value="RGZ90123.1"/>
    <property type="molecule type" value="Genomic_DNA"/>
</dbReference>
<dbReference type="AlphaFoldDB" id="A0A413Q4R1"/>
<dbReference type="PANTHER" id="PTHR13832">
    <property type="entry name" value="PROTEIN PHOSPHATASE 2C"/>
    <property type="match status" value="1"/>
</dbReference>
<dbReference type="SMART" id="SM00331">
    <property type="entry name" value="PP2C_SIG"/>
    <property type="match status" value="1"/>
</dbReference>
<dbReference type="PROSITE" id="PS51746">
    <property type="entry name" value="PPM_2"/>
    <property type="match status" value="1"/>
</dbReference>
<dbReference type="Proteomes" id="UP000283721">
    <property type="component" value="Unassembled WGS sequence"/>
</dbReference>
<dbReference type="PANTHER" id="PTHR13832:SF827">
    <property type="entry name" value="PROTEIN PHOSPHATASE 1L"/>
    <property type="match status" value="1"/>
</dbReference>
<feature type="domain" description="PPM-type phosphatase" evidence="1">
    <location>
        <begin position="2"/>
        <end position="257"/>
    </location>
</feature>
<evidence type="ECO:0000313" key="2">
    <source>
        <dbReference type="EMBL" id="RGZ90123.1"/>
    </source>
</evidence>
<comment type="caution">
    <text evidence="2">The sequence shown here is derived from an EMBL/GenBank/DDBJ whole genome shotgun (WGS) entry which is preliminary data.</text>
</comment>
<dbReference type="Gene3D" id="3.60.40.10">
    <property type="entry name" value="PPM-type phosphatase domain"/>
    <property type="match status" value="1"/>
</dbReference>
<dbReference type="InterPro" id="IPR015655">
    <property type="entry name" value="PP2C"/>
</dbReference>
<dbReference type="SUPFAM" id="SSF81606">
    <property type="entry name" value="PP2C-like"/>
    <property type="match status" value="1"/>
</dbReference>
<reference evidence="2 3" key="1">
    <citation type="submission" date="2018-08" db="EMBL/GenBank/DDBJ databases">
        <title>A genome reference for cultivated species of the human gut microbiota.</title>
        <authorList>
            <person name="Zou Y."/>
            <person name="Xue W."/>
            <person name="Luo G."/>
        </authorList>
    </citation>
    <scope>NUCLEOTIDE SEQUENCE [LARGE SCALE GENOMIC DNA]</scope>
    <source>
        <strain evidence="2 3">AM47-6BH</strain>
    </source>
</reference>
<dbReference type="SMART" id="SM00332">
    <property type="entry name" value="PP2Cc"/>
    <property type="match status" value="1"/>
</dbReference>
<name>A0A413Q4R1_9FIRM</name>
<proteinExistence type="predicted"/>
<gene>
    <name evidence="2" type="ORF">DW967_12170</name>
</gene>
<sequence>MDYEIAAQTDVGTVKRTNQDSIMMKRIFTNLGNMVFAVLCDGMGGLAKGELASATVIRAFDKWVNDDLQMICQNGPGYIEDSVIRAQWESIVANQNQKIKQYGAGQGVNLGTTVVALLVTDRRYYLMNVGDSRAYLVNDKLIQLTKDQTFVGREIELGHMTIEQAKTDPRRNVLLQCVGASEIVNPDMFFGDVQSGTEFLLCSDGFRHEITSDEIYQAIRPSFMTNRDVMNRQLRSLIELNMQRRERDNITAALIKVQ</sequence>
<accession>A0A413Q4R1</accession>